<dbReference type="InterPro" id="IPR050789">
    <property type="entry name" value="Diverse_Enzym_Activities"/>
</dbReference>
<dbReference type="PANTHER" id="PTHR43283">
    <property type="entry name" value="BETA-LACTAMASE-RELATED"/>
    <property type="match status" value="1"/>
</dbReference>
<dbReference type="EMBL" id="CP143423">
    <property type="protein sequence ID" value="WVX50089.1"/>
    <property type="molecule type" value="Genomic_DNA"/>
</dbReference>
<feature type="domain" description="Beta-lactamase-related" evidence="2">
    <location>
        <begin position="93"/>
        <end position="379"/>
    </location>
</feature>
<evidence type="ECO:0000256" key="1">
    <source>
        <dbReference type="SAM" id="Phobius"/>
    </source>
</evidence>
<dbReference type="SUPFAM" id="SSF56601">
    <property type="entry name" value="beta-lactamase/transpeptidase-like"/>
    <property type="match status" value="1"/>
</dbReference>
<keyword evidence="1" id="KW-1133">Transmembrane helix</keyword>
<proteinExistence type="predicted"/>
<keyword evidence="1" id="KW-0812">Transmembrane</keyword>
<gene>
    <name evidence="3" type="ORF">ROLI_031850</name>
</gene>
<feature type="transmembrane region" description="Helical" evidence="1">
    <location>
        <begin position="7"/>
        <end position="25"/>
    </location>
</feature>
<accession>A0ABZ2BVP4</accession>
<keyword evidence="1" id="KW-0472">Membrane</keyword>
<sequence length="395" mass="43582">MRIALKWILRGFGALVLALLVLGIWKREELTRVLAVNSLFLPDRIVANFSHMDRAFLNTPIPTGETPASLLPPGARMMPPAGFDRFVAARNITSIVVLKDGALVFEGYYQGTTAEDLRISWSIAKSYLSALMGIILERGDIASLDDPVIDYVPLLRSGAYDGVTIRHVLNMTTGVTFDEDYLDKSSDINRMGRVLALGGKMDAFAAGLTETFTDPGTDWQYVSIDMHVLGMVIRGATGRSIIDLMGEEIIAPLGVERAPYYLTDGTGVAFVLGGLNATTRDYARFGQMFLQHGAWNGQQIVPRDWVIASTTPSAPTGADQYGYGYQWWMPRDARPREYMGRGIYGQYLYINEVQGVVIALTAVDGEFRDAEVQRQNIALFREMTDGLQGDANGER</sequence>
<reference evidence="4" key="2">
    <citation type="submission" date="2024-01" db="EMBL/GenBank/DDBJ databases">
        <title>Roseobacter fucihabitans sp. nov., isolated from the brown alga Fucus spiralis.</title>
        <authorList>
            <person name="Hahnke S."/>
            <person name="Berger M."/>
            <person name="Schlingloff A."/>
            <person name="Athale I."/>
            <person name="Neumann-Schaal M."/>
            <person name="Adenaya A."/>
            <person name="Poehlein A."/>
            <person name="Daniel R."/>
            <person name="Pertersen J."/>
            <person name="Brinkhoff T."/>
        </authorList>
    </citation>
    <scope>NUCLEOTIDE SEQUENCE [LARGE SCALE GENOMIC DNA]</scope>
    <source>
        <strain evidence="4">B14</strain>
    </source>
</reference>
<dbReference type="Gene3D" id="3.40.710.10">
    <property type="entry name" value="DD-peptidase/beta-lactamase superfamily"/>
    <property type="match status" value="1"/>
</dbReference>
<evidence type="ECO:0000313" key="4">
    <source>
        <dbReference type="Proteomes" id="UP001318682"/>
    </source>
</evidence>
<dbReference type="InterPro" id="IPR001466">
    <property type="entry name" value="Beta-lactam-related"/>
</dbReference>
<dbReference type="InterPro" id="IPR012338">
    <property type="entry name" value="Beta-lactam/transpept-like"/>
</dbReference>
<keyword evidence="4" id="KW-1185">Reference proteome</keyword>
<protein>
    <recommendedName>
        <fullName evidence="2">Beta-lactamase-related domain-containing protein</fullName>
    </recommendedName>
</protein>
<evidence type="ECO:0000313" key="3">
    <source>
        <dbReference type="EMBL" id="WVX50089.1"/>
    </source>
</evidence>
<reference evidence="3 4" key="1">
    <citation type="submission" date="2015-07" db="EMBL/GenBank/DDBJ databases">
        <authorList>
            <person name="Voget S."/>
            <person name="Dogs M."/>
            <person name="Brinkhoff T.H."/>
            <person name="Daniel R."/>
        </authorList>
    </citation>
    <scope>NUCLEOTIDE SEQUENCE [LARGE SCALE GENOMIC DNA]</scope>
    <source>
        <strain evidence="3 4">B14</strain>
    </source>
</reference>
<dbReference type="RefSeq" id="WP_187429405.1">
    <property type="nucleotide sequence ID" value="NZ_CP143423.1"/>
</dbReference>
<name>A0ABZ2BVP4_9RHOB</name>
<organism evidence="3 4">
    <name type="scientific">Roseobacter fucihabitans</name>
    <dbReference type="NCBI Taxonomy" id="1537242"/>
    <lineage>
        <taxon>Bacteria</taxon>
        <taxon>Pseudomonadati</taxon>
        <taxon>Pseudomonadota</taxon>
        <taxon>Alphaproteobacteria</taxon>
        <taxon>Rhodobacterales</taxon>
        <taxon>Roseobacteraceae</taxon>
        <taxon>Roseobacter</taxon>
    </lineage>
</organism>
<dbReference type="Proteomes" id="UP001318682">
    <property type="component" value="Chromosome"/>
</dbReference>
<dbReference type="Pfam" id="PF00144">
    <property type="entry name" value="Beta-lactamase"/>
    <property type="match status" value="1"/>
</dbReference>
<evidence type="ECO:0000259" key="2">
    <source>
        <dbReference type="Pfam" id="PF00144"/>
    </source>
</evidence>
<dbReference type="PANTHER" id="PTHR43283:SF14">
    <property type="entry name" value="BLL8153 PROTEIN"/>
    <property type="match status" value="1"/>
</dbReference>